<name>A0ABN7N5E8_9BURK</name>
<dbReference type="EMBL" id="CAJNBH010000039">
    <property type="protein sequence ID" value="CAE6853700.1"/>
    <property type="molecule type" value="Genomic_DNA"/>
</dbReference>
<organism evidence="1 2">
    <name type="scientific">Paraburkholderia nemoris</name>
    <dbReference type="NCBI Taxonomy" id="2793076"/>
    <lineage>
        <taxon>Bacteria</taxon>
        <taxon>Pseudomonadati</taxon>
        <taxon>Pseudomonadota</taxon>
        <taxon>Betaproteobacteria</taxon>
        <taxon>Burkholderiales</taxon>
        <taxon>Burkholderiaceae</taxon>
        <taxon>Paraburkholderia</taxon>
    </lineage>
</organism>
<gene>
    <name evidence="1" type="ORF">R69776_07628</name>
</gene>
<evidence type="ECO:0000313" key="1">
    <source>
        <dbReference type="EMBL" id="CAE6853700.1"/>
    </source>
</evidence>
<comment type="caution">
    <text evidence="1">The sequence shown here is derived from an EMBL/GenBank/DDBJ whole genome shotgun (WGS) entry which is preliminary data.</text>
</comment>
<reference evidence="1 2" key="1">
    <citation type="submission" date="2021-02" db="EMBL/GenBank/DDBJ databases">
        <authorList>
            <person name="Vanwijnsberghe S."/>
        </authorList>
    </citation>
    <scope>NUCLEOTIDE SEQUENCE [LARGE SCALE GENOMIC DNA]</scope>
    <source>
        <strain evidence="1 2">R-69776</strain>
    </source>
</reference>
<keyword evidence="2" id="KW-1185">Reference proteome</keyword>
<evidence type="ECO:0000313" key="2">
    <source>
        <dbReference type="Proteomes" id="UP000673821"/>
    </source>
</evidence>
<proteinExistence type="predicted"/>
<dbReference type="Proteomes" id="UP000673821">
    <property type="component" value="Unassembled WGS sequence"/>
</dbReference>
<protein>
    <submittedName>
        <fullName evidence="1">Uncharacterized protein</fullName>
    </submittedName>
</protein>
<sequence length="213" mass="23969">MTLVPAERHGELSINGTIVWKTFRNARATSDPRISSTFKALRSNERVSDSLGEAICIDRWRATRIVRHNKTTARTDGLSRTAWISCHAMVACGDRLPCAGCCQQHFDALGKISTLRPRRLERPLPYCSARRRRRSQVLAGFCHFPVTGADRSEPSSPILRSRFYPRIDFTALRAFVLRVPALTTARLYFTEDKDGHDPTPGWVDSNSAACRLP</sequence>
<accession>A0ABN7N5E8</accession>